<dbReference type="InterPro" id="IPR003593">
    <property type="entry name" value="AAA+_ATPase"/>
</dbReference>
<organism evidence="5 6">
    <name type="scientific">Paenibacillus glacialis</name>
    <dbReference type="NCBI Taxonomy" id="494026"/>
    <lineage>
        <taxon>Bacteria</taxon>
        <taxon>Bacillati</taxon>
        <taxon>Bacillota</taxon>
        <taxon>Bacilli</taxon>
        <taxon>Bacillales</taxon>
        <taxon>Paenibacillaceae</taxon>
        <taxon>Paenibacillus</taxon>
    </lineage>
</organism>
<comment type="caution">
    <text evidence="5">The sequence shown here is derived from an EMBL/GenBank/DDBJ whole genome shotgun (WGS) entry which is preliminary data.</text>
</comment>
<evidence type="ECO:0000256" key="1">
    <source>
        <dbReference type="ARBA" id="ARBA00022448"/>
    </source>
</evidence>
<dbReference type="SUPFAM" id="SSF52540">
    <property type="entry name" value="P-loop containing nucleoside triphosphate hydrolases"/>
    <property type="match status" value="1"/>
</dbReference>
<dbReference type="EMBL" id="LVJH01000029">
    <property type="protein sequence ID" value="OAB41502.1"/>
    <property type="molecule type" value="Genomic_DNA"/>
</dbReference>
<dbReference type="InterPro" id="IPR003439">
    <property type="entry name" value="ABC_transporter-like_ATP-bd"/>
</dbReference>
<evidence type="ECO:0000259" key="4">
    <source>
        <dbReference type="PROSITE" id="PS50893"/>
    </source>
</evidence>
<dbReference type="Proteomes" id="UP000076967">
    <property type="component" value="Unassembled WGS sequence"/>
</dbReference>
<dbReference type="PROSITE" id="PS00211">
    <property type="entry name" value="ABC_TRANSPORTER_1"/>
    <property type="match status" value="1"/>
</dbReference>
<dbReference type="InterPro" id="IPR027417">
    <property type="entry name" value="P-loop_NTPase"/>
</dbReference>
<keyword evidence="6" id="KW-1185">Reference proteome</keyword>
<dbReference type="PANTHER" id="PTHR43423">
    <property type="entry name" value="ABC TRANSPORTER I FAMILY MEMBER 17"/>
    <property type="match status" value="1"/>
</dbReference>
<dbReference type="Gene3D" id="3.40.50.300">
    <property type="entry name" value="P-loop containing nucleotide triphosphate hydrolases"/>
    <property type="match status" value="1"/>
</dbReference>
<dbReference type="GO" id="GO:0016887">
    <property type="term" value="F:ATP hydrolysis activity"/>
    <property type="evidence" value="ECO:0007669"/>
    <property type="project" value="InterPro"/>
</dbReference>
<evidence type="ECO:0000256" key="3">
    <source>
        <dbReference type="ARBA" id="ARBA00022840"/>
    </source>
</evidence>
<dbReference type="STRING" id="494026.PGLA_17045"/>
<dbReference type="PANTHER" id="PTHR43423:SF1">
    <property type="entry name" value="ABC TRANSPORTER I FAMILY MEMBER 17"/>
    <property type="match status" value="1"/>
</dbReference>
<dbReference type="Pfam" id="PF00005">
    <property type="entry name" value="ABC_tran"/>
    <property type="match status" value="1"/>
</dbReference>
<name>A0A168K3U8_9BACL</name>
<sequence>MTNILEINQLSKSYGDKPILNAFTAQIAKPEMISLLGKSGQGKSTLLRILCRLEAQDQGGIQFHGRSYEEVDPKEWRKKICYVSQQSYMLPGSVEDNLRTVSQLHKTPFDMSFAKELMTSLDLDHMDWNKKSADLSGGEKQRVALVRSLLLRPEILLLDEVTASLDMQSKQAVEKLLQDWQEQEGATCVWITHDLEQAQRLSHRIWFIEGGSLLEDNDSHDFFENPRTESARNYLQLVPKEGRSSCPM</sequence>
<dbReference type="AlphaFoldDB" id="A0A168K3U8"/>
<keyword evidence="2" id="KW-0547">Nucleotide-binding</keyword>
<dbReference type="PROSITE" id="PS50893">
    <property type="entry name" value="ABC_TRANSPORTER_2"/>
    <property type="match status" value="1"/>
</dbReference>
<gene>
    <name evidence="5" type="ORF">PGLA_17045</name>
</gene>
<keyword evidence="1" id="KW-0813">Transport</keyword>
<protein>
    <submittedName>
        <fullName evidence="5">ABC transporter</fullName>
    </submittedName>
</protein>
<keyword evidence="3" id="KW-0067">ATP-binding</keyword>
<feature type="domain" description="ABC transporter" evidence="4">
    <location>
        <begin position="5"/>
        <end position="235"/>
    </location>
</feature>
<dbReference type="GO" id="GO:0005524">
    <property type="term" value="F:ATP binding"/>
    <property type="evidence" value="ECO:0007669"/>
    <property type="project" value="UniProtKB-KW"/>
</dbReference>
<dbReference type="RefSeq" id="WP_068535040.1">
    <property type="nucleotide sequence ID" value="NZ_LVJH01000029.1"/>
</dbReference>
<evidence type="ECO:0000313" key="5">
    <source>
        <dbReference type="EMBL" id="OAB41502.1"/>
    </source>
</evidence>
<dbReference type="OrthoDB" id="9785080at2"/>
<evidence type="ECO:0000256" key="2">
    <source>
        <dbReference type="ARBA" id="ARBA00022741"/>
    </source>
</evidence>
<accession>A0A168K3U8</accession>
<proteinExistence type="predicted"/>
<evidence type="ECO:0000313" key="6">
    <source>
        <dbReference type="Proteomes" id="UP000076967"/>
    </source>
</evidence>
<dbReference type="SMART" id="SM00382">
    <property type="entry name" value="AAA"/>
    <property type="match status" value="1"/>
</dbReference>
<dbReference type="InterPro" id="IPR017871">
    <property type="entry name" value="ABC_transporter-like_CS"/>
</dbReference>
<reference evidence="5 6" key="1">
    <citation type="submission" date="2016-03" db="EMBL/GenBank/DDBJ databases">
        <title>Draft genome sequence of Paenibacillus glacialis DSM 22343.</title>
        <authorList>
            <person name="Shin S.-K."/>
            <person name="Yi H."/>
        </authorList>
    </citation>
    <scope>NUCLEOTIDE SEQUENCE [LARGE SCALE GENOMIC DNA]</scope>
    <source>
        <strain evidence="5 6">DSM 22343</strain>
    </source>
</reference>